<proteinExistence type="predicted"/>
<evidence type="ECO:0000313" key="2">
    <source>
        <dbReference type="Proteomes" id="UP000028525"/>
    </source>
</evidence>
<comment type="caution">
    <text evidence="1">The sequence shown here is derived from an EMBL/GenBank/DDBJ whole genome shotgun (WGS) entry which is preliminary data.</text>
</comment>
<dbReference type="RefSeq" id="WP_038283838.1">
    <property type="nucleotide sequence ID" value="NZ_JPME01000026.1"/>
</dbReference>
<accession>A0A084JGN7</accession>
<sequence>METLLKITTVPMEYELKIHNARLEYSSSKSQLITDRIKGGLTIKNRPIKLHLDTYDARNSVCPTTMESVRQAATKGKSAALEATATYAKEGAMLLDPKITNPLDVIFSQRAQQPTGDFGLRFLPTTGPDIEWSDPDLSMQYQIDKLSFDIKVANGNIEFIPGNIELSITQMPDVNIEYIGKPLYVPPSAANYFNHTPVDIFA</sequence>
<dbReference type="EMBL" id="JPME01000026">
    <property type="protein sequence ID" value="KEZ88121.1"/>
    <property type="molecule type" value="Genomic_DNA"/>
</dbReference>
<name>A0A084JGN7_9FIRM</name>
<gene>
    <name evidence="1" type="ORF">IO98_19305</name>
</gene>
<reference evidence="1 2" key="1">
    <citation type="submission" date="2014-07" db="EMBL/GenBank/DDBJ databases">
        <title>Draft genome of Clostridium celerecrescens 152B isolated from sediments associated with methane hydrate from Krishna Godavari basin.</title>
        <authorList>
            <person name="Honkalas V.S."/>
            <person name="Dabir A.P."/>
            <person name="Arora P."/>
            <person name="Dhakephalkar P.K."/>
        </authorList>
    </citation>
    <scope>NUCLEOTIDE SEQUENCE [LARGE SCALE GENOMIC DNA]</scope>
    <source>
        <strain evidence="1 2">152B</strain>
    </source>
</reference>
<dbReference type="OrthoDB" id="2063031at2"/>
<evidence type="ECO:0000313" key="1">
    <source>
        <dbReference type="EMBL" id="KEZ88121.1"/>
    </source>
</evidence>
<dbReference type="InterPro" id="IPR045527">
    <property type="entry name" value="DUF6470"/>
</dbReference>
<dbReference type="Pfam" id="PF20074">
    <property type="entry name" value="DUF6470"/>
    <property type="match status" value="1"/>
</dbReference>
<protein>
    <submittedName>
        <fullName evidence="1">Uncharacterized protein</fullName>
    </submittedName>
</protein>
<dbReference type="STRING" id="29354.IO98_19305"/>
<dbReference type="Proteomes" id="UP000028525">
    <property type="component" value="Unassembled WGS sequence"/>
</dbReference>
<organism evidence="1 2">
    <name type="scientific">Lacrimispora celerecrescens</name>
    <dbReference type="NCBI Taxonomy" id="29354"/>
    <lineage>
        <taxon>Bacteria</taxon>
        <taxon>Bacillati</taxon>
        <taxon>Bacillota</taxon>
        <taxon>Clostridia</taxon>
        <taxon>Lachnospirales</taxon>
        <taxon>Lachnospiraceae</taxon>
        <taxon>Lacrimispora</taxon>
    </lineage>
</organism>
<dbReference type="AlphaFoldDB" id="A0A084JGN7"/>
<keyword evidence="2" id="KW-1185">Reference proteome</keyword>